<dbReference type="EMBL" id="VWRS01000006">
    <property type="protein sequence ID" value="KAA5824449.1"/>
    <property type="molecule type" value="Genomic_DNA"/>
</dbReference>
<accession>A0A5M7B4Z0</accession>
<dbReference type="PANTHER" id="PTHR34406:SF1">
    <property type="entry name" value="PROTEIN YCEI"/>
    <property type="match status" value="1"/>
</dbReference>
<feature type="domain" description="Lipid/polyisoprenoid-binding YceI-like" evidence="1">
    <location>
        <begin position="44"/>
        <end position="215"/>
    </location>
</feature>
<dbReference type="AlphaFoldDB" id="A0A5M7B4Z0"/>
<dbReference type="RefSeq" id="WP_144116485.1">
    <property type="nucleotide sequence ID" value="NZ_JACHGE010000009.1"/>
</dbReference>
<dbReference type="PROSITE" id="PS51257">
    <property type="entry name" value="PROKAR_LIPOPROTEIN"/>
    <property type="match status" value="1"/>
</dbReference>
<evidence type="ECO:0000313" key="4">
    <source>
        <dbReference type="Proteomes" id="UP000315145"/>
    </source>
</evidence>
<organism evidence="2 5">
    <name type="scientific">Algibacter amylolyticus</name>
    <dbReference type="NCBI Taxonomy" id="1608400"/>
    <lineage>
        <taxon>Bacteria</taxon>
        <taxon>Pseudomonadati</taxon>
        <taxon>Bacteroidota</taxon>
        <taxon>Flavobacteriia</taxon>
        <taxon>Flavobacteriales</taxon>
        <taxon>Flavobacteriaceae</taxon>
        <taxon>Algibacter</taxon>
    </lineage>
</organism>
<sequence length="217" mass="23337">MKKNIAKILFVAALAITATSCKDKAKEAATTAAEAVEEVVNAEKYTVNTEASTITWAGYKPTGSHNGTIAIENGILDVTNGKIVGGSFIINMDSITVLDIPADDKGNAKLVGHLKNADFFDVEKHPNAAFTITGLEEVDGKTMLSGNLLLKETKNNVTFPVTVTNENGSITLTSETFTIDRTKWNVQYGSKSIFDNLGDKFINDDMELKVTVKATKS</sequence>
<evidence type="ECO:0000313" key="2">
    <source>
        <dbReference type="EMBL" id="KAA5824449.1"/>
    </source>
</evidence>
<keyword evidence="4" id="KW-1185">Reference proteome</keyword>
<reference evidence="3 4" key="2">
    <citation type="submission" date="2019-07" db="EMBL/GenBank/DDBJ databases">
        <title>Algibacter marinivivus sp. nov., isolated from the surface of a marine red alga.</title>
        <authorList>
            <person name="Zhong X."/>
            <person name="Xu W."/>
            <person name="Zhang Y."/>
            <person name="Zhang Q."/>
            <person name="Du Z."/>
        </authorList>
    </citation>
    <scope>NUCLEOTIDE SEQUENCE [LARGE SCALE GENOMIC DNA]</scope>
    <source>
        <strain evidence="3 4">RU-4-M-4</strain>
    </source>
</reference>
<dbReference type="InterPro" id="IPR036761">
    <property type="entry name" value="TTHA0802/YceI-like_sf"/>
</dbReference>
<dbReference type="SUPFAM" id="SSF101874">
    <property type="entry name" value="YceI-like"/>
    <property type="match status" value="1"/>
</dbReference>
<dbReference type="SMART" id="SM00867">
    <property type="entry name" value="YceI"/>
    <property type="match status" value="1"/>
</dbReference>
<dbReference type="Proteomes" id="UP000322315">
    <property type="component" value="Unassembled WGS sequence"/>
</dbReference>
<evidence type="ECO:0000313" key="5">
    <source>
        <dbReference type="Proteomes" id="UP000322315"/>
    </source>
</evidence>
<name>A0A5M7B4Z0_9FLAO</name>
<evidence type="ECO:0000313" key="3">
    <source>
        <dbReference type="EMBL" id="TSJ75222.1"/>
    </source>
</evidence>
<protein>
    <submittedName>
        <fullName evidence="2">YceI family protein</fullName>
    </submittedName>
</protein>
<evidence type="ECO:0000259" key="1">
    <source>
        <dbReference type="SMART" id="SM00867"/>
    </source>
</evidence>
<dbReference type="OrthoDB" id="951410at2"/>
<proteinExistence type="predicted"/>
<dbReference type="InterPro" id="IPR007372">
    <property type="entry name" value="Lipid/polyisoprenoid-bd_YceI"/>
</dbReference>
<dbReference type="Proteomes" id="UP000315145">
    <property type="component" value="Unassembled WGS sequence"/>
</dbReference>
<dbReference type="Gene3D" id="2.40.128.110">
    <property type="entry name" value="Lipid/polyisoprenoid-binding, YceI-like"/>
    <property type="match status" value="1"/>
</dbReference>
<reference evidence="2" key="3">
    <citation type="submission" date="2019-09" db="EMBL/GenBank/DDBJ databases">
        <authorList>
            <person name="Zhang D.-C."/>
        </authorList>
    </citation>
    <scope>NUCLEOTIDE SEQUENCE</scope>
    <source>
        <strain evidence="2">RU-4-M-4</strain>
    </source>
</reference>
<dbReference type="EMBL" id="VMBF01000006">
    <property type="protein sequence ID" value="TSJ75222.1"/>
    <property type="molecule type" value="Genomic_DNA"/>
</dbReference>
<dbReference type="Pfam" id="PF04264">
    <property type="entry name" value="YceI"/>
    <property type="match status" value="1"/>
</dbReference>
<comment type="caution">
    <text evidence="2">The sequence shown here is derived from an EMBL/GenBank/DDBJ whole genome shotgun (WGS) entry which is preliminary data.</text>
</comment>
<gene>
    <name evidence="2" type="ORF">F2B50_09730</name>
    <name evidence="3" type="ORF">FPF71_09730</name>
</gene>
<dbReference type="PANTHER" id="PTHR34406">
    <property type="entry name" value="PROTEIN YCEI"/>
    <property type="match status" value="1"/>
</dbReference>
<reference evidence="2 5" key="1">
    <citation type="journal article" date="2015" name="Int. J. Syst. Evol. Microbiol.">
        <title>Algibacter amylolyticus sp. nov., isolated from intertidal sediment.</title>
        <authorList>
            <person name="Zhang D.C."/>
            <person name="Wu J."/>
            <person name="Neuner K."/>
            <person name="Yao J."/>
            <person name="Margesin R."/>
        </authorList>
    </citation>
    <scope>NUCLEOTIDE SEQUENCE [LARGE SCALE GENOMIC DNA]</scope>
    <source>
        <strain evidence="2 5">RU-4-M-4</strain>
    </source>
</reference>